<dbReference type="Pfam" id="PF00168">
    <property type="entry name" value="C2"/>
    <property type="match status" value="1"/>
</dbReference>
<dbReference type="InterPro" id="IPR000008">
    <property type="entry name" value="C2_dom"/>
</dbReference>
<evidence type="ECO:0000256" key="2">
    <source>
        <dbReference type="SAM" id="MobiDB-lite"/>
    </source>
</evidence>
<feature type="region of interest" description="Disordered" evidence="2">
    <location>
        <begin position="1091"/>
        <end position="1110"/>
    </location>
</feature>
<dbReference type="OrthoDB" id="120967at2759"/>
<dbReference type="PROSITE" id="PS50004">
    <property type="entry name" value="C2"/>
    <property type="match status" value="1"/>
</dbReference>
<dbReference type="Gene3D" id="2.60.40.150">
    <property type="entry name" value="C2 domain"/>
    <property type="match status" value="1"/>
</dbReference>
<dbReference type="InterPro" id="IPR003114">
    <property type="entry name" value="Phox_assoc"/>
</dbReference>
<feature type="compositionally biased region" description="Polar residues" evidence="2">
    <location>
        <begin position="294"/>
        <end position="315"/>
    </location>
</feature>
<comment type="caution">
    <text evidence="5">The sequence shown here is derived from an EMBL/GenBank/DDBJ whole genome shotgun (WGS) entry which is preliminary data.</text>
</comment>
<feature type="compositionally biased region" description="Low complexity" evidence="2">
    <location>
        <begin position="1168"/>
        <end position="1181"/>
    </location>
</feature>
<dbReference type="PANTHER" id="PTHR22775:SF3">
    <property type="entry name" value="SORTING NEXIN-13"/>
    <property type="match status" value="1"/>
</dbReference>
<protein>
    <recommendedName>
        <fullName evidence="7">C2 domain-containing protein</fullName>
    </recommendedName>
</protein>
<dbReference type="InterPro" id="IPR013937">
    <property type="entry name" value="Sorting_nexin_C"/>
</dbReference>
<evidence type="ECO:0000256" key="1">
    <source>
        <dbReference type="ARBA" id="ARBA00010883"/>
    </source>
</evidence>
<dbReference type="PANTHER" id="PTHR22775">
    <property type="entry name" value="SORTING NEXIN"/>
    <property type="match status" value="1"/>
</dbReference>
<dbReference type="PROSITE" id="PS51207">
    <property type="entry name" value="PXA"/>
    <property type="match status" value="1"/>
</dbReference>
<feature type="region of interest" description="Disordered" evidence="2">
    <location>
        <begin position="1202"/>
        <end position="1261"/>
    </location>
</feature>
<feature type="domain" description="C2" evidence="3">
    <location>
        <begin position="321"/>
        <end position="438"/>
    </location>
</feature>
<feature type="domain" description="PXA" evidence="4">
    <location>
        <begin position="91"/>
        <end position="262"/>
    </location>
</feature>
<feature type="region of interest" description="Disordered" evidence="2">
    <location>
        <begin position="719"/>
        <end position="814"/>
    </location>
</feature>
<dbReference type="Pfam" id="PF02194">
    <property type="entry name" value="PXA"/>
    <property type="match status" value="1"/>
</dbReference>
<accession>A0A507FC49</accession>
<dbReference type="SUPFAM" id="SSF49562">
    <property type="entry name" value="C2 domain (Calcium/lipid-binding domain, CaLB)"/>
    <property type="match status" value="1"/>
</dbReference>
<dbReference type="EMBL" id="QEAP01000156">
    <property type="protein sequence ID" value="TPX73911.1"/>
    <property type="molecule type" value="Genomic_DNA"/>
</dbReference>
<dbReference type="Pfam" id="PF08628">
    <property type="entry name" value="Nexin_C"/>
    <property type="match status" value="1"/>
</dbReference>
<feature type="region of interest" description="Disordered" evidence="2">
    <location>
        <begin position="1163"/>
        <end position="1185"/>
    </location>
</feature>
<keyword evidence="6" id="KW-1185">Reference proteome</keyword>
<sequence length="1436" mass="157726">MVQPEWLLPLALLVVIFSPRLVVVLLVLGAGFAGGVYAATRDKPKIATLSSDSTLEERLRKMDLVQPQLLSSIQTNLVPQIVPTTLSVPLDVNVLAAQSRLISLIVKDFIKSWYEAINLSHSDEFPNAVTASLHSAFLTLGEAAAKTKVVHIVSPITQTLIRHIYEYRILETSTLPLDVYLERNPRSSFNRYVDAKETNKFLRKLSAHIISVILPKQDSESPVVFSILREIVATSVLGGIVDTYSDPDYINQALIAYIKSVKEAAATTAIDAAYGDEYEDIDFAPVPASISTLDQVPATSSNQPNPSSSKRNNASAHKETKQKSSSVSKEKQIKSAVTNPAGDQLYVKVVEAKHMPMGQGSFFCSVAFGNSTLRSEKVASDTQPYWKEDFLFDWSHSLKNTYIRIDIYDALMIRDAFIGSVYILASDVQANKYSKDWYPIDTSESRVASGAQMAQLNVEAMVISISNLDRMEDPGAAENHGVSVEGPALIPSPVLEEAVNEESEWEDMKPSVGDHGVEIEEAVHLMDESGESLSIETLAASSMDSLQVLEPKPAAKNQYVVDPLPSFSTPAPLVVSFQPRPEVAEPLTVAEAIRHPFYKDNFESYLDSYQALEYLHLYRDLMIMKQDIRLDEARDIYSIYFHTQTNVNVDRATLEDLKSLVTGESYLSAADDVFRKDLFERIKMEVLETLDMFWIKFQAQPGFQVPQDPAPVEISNTFTPQQQKLPPTKPPRAGTVQDSDKSVTLPQSASPLSQLVLEPPASNRPSVPARPKISPPLPLRESPPLEAFAPTLPPPLPSRPSAQEEEAEARRKREEDDLMLALALQEEENRNAAAVRNAAHHFPERRSSTHPNHALDLMPGGGNAFFSAPAAARSTHLSGPIASEIAIVKERIMVIEQRLGDTTYPVEGGYELVENKLKLQTLLVRLNEMLALAEETEFQSSYSGVPTMVHLYNAKVSITDLSDFEGSESMNAKEYLSGLLFGVQVEPTGSASASTGGWVLTRTLTQFSMCHDDLSSIFPKMEKYAFPSLSPAILQAKPQSAAAADARAALCADLEAWVRIILSDPVLCQAMCVHELLQSERLMSRIEEARKSEIHDRQQQQQQQLQRSGGTVRGQVFGALKSAGSVLKNVAVSTGSVIGNAAAAVARDVKEEFSESAKLVGGGEVKRSGSQSVNGVSGSRSAGNAYNDPYRLKASAAEYSSLPTANSSDSDLPNSEVLRKSNTPARKSRSPTRDEQSRKSGRSPSPTKLKGYPETVPEESQMSPQELAILLECAFGIIEEVFNLSDPNQWIRQKGLQVVKSVLRNNYGKTISASIQTQVDDIRSPESVSGYLNSISDNLWPNGEWMYSTPDYLAELEANKLNPRTDQQRTDTRIEAKDLLLNNAALLGLDGIQTVVGKTNTTVGLSRLFNMLQQRDLNRGLVCAVLEAMVRSVLSD</sequence>
<feature type="region of interest" description="Disordered" evidence="2">
    <location>
        <begin position="294"/>
        <end position="335"/>
    </location>
</feature>
<dbReference type="InterPro" id="IPR035892">
    <property type="entry name" value="C2_domain_sf"/>
</dbReference>
<reference evidence="5 6" key="1">
    <citation type="journal article" date="2019" name="Sci. Rep.">
        <title>Comparative genomics of chytrid fungi reveal insights into the obligate biotrophic and pathogenic lifestyle of Synchytrium endobioticum.</title>
        <authorList>
            <person name="van de Vossenberg B.T.L.H."/>
            <person name="Warris S."/>
            <person name="Nguyen H.D.T."/>
            <person name="van Gent-Pelzer M.P.E."/>
            <person name="Joly D.L."/>
            <person name="van de Geest H.C."/>
            <person name="Bonants P.J.M."/>
            <person name="Smith D.S."/>
            <person name="Levesque C.A."/>
            <person name="van der Lee T.A.J."/>
        </authorList>
    </citation>
    <scope>NUCLEOTIDE SEQUENCE [LARGE SCALE GENOMIC DNA]</scope>
    <source>
        <strain evidence="5 6">CBS 675.73</strain>
    </source>
</reference>
<feature type="compositionally biased region" description="Polar residues" evidence="2">
    <location>
        <begin position="742"/>
        <end position="753"/>
    </location>
</feature>
<evidence type="ECO:0000313" key="5">
    <source>
        <dbReference type="EMBL" id="TPX73911.1"/>
    </source>
</evidence>
<dbReference type="InterPro" id="IPR036305">
    <property type="entry name" value="RGS_sf"/>
</dbReference>
<gene>
    <name evidence="5" type="ORF">CcCBS67573_g04810</name>
</gene>
<dbReference type="CDD" id="cd00030">
    <property type="entry name" value="C2"/>
    <property type="match status" value="1"/>
</dbReference>
<feature type="compositionally biased region" description="Basic and acidic residues" evidence="2">
    <location>
        <begin position="316"/>
        <end position="333"/>
    </location>
</feature>
<proteinExistence type="inferred from homology"/>
<organism evidence="5 6">
    <name type="scientific">Chytriomyces confervae</name>
    <dbReference type="NCBI Taxonomy" id="246404"/>
    <lineage>
        <taxon>Eukaryota</taxon>
        <taxon>Fungi</taxon>
        <taxon>Fungi incertae sedis</taxon>
        <taxon>Chytridiomycota</taxon>
        <taxon>Chytridiomycota incertae sedis</taxon>
        <taxon>Chytridiomycetes</taxon>
        <taxon>Chytridiales</taxon>
        <taxon>Chytriomycetaceae</taxon>
        <taxon>Chytriomyces</taxon>
    </lineage>
</organism>
<feature type="compositionally biased region" description="Polar residues" evidence="2">
    <location>
        <begin position="1202"/>
        <end position="1213"/>
    </location>
</feature>
<dbReference type="STRING" id="246404.A0A507FC49"/>
<evidence type="ECO:0000259" key="4">
    <source>
        <dbReference type="PROSITE" id="PS51207"/>
    </source>
</evidence>
<dbReference type="SMART" id="SM00239">
    <property type="entry name" value="C2"/>
    <property type="match status" value="1"/>
</dbReference>
<evidence type="ECO:0000259" key="3">
    <source>
        <dbReference type="PROSITE" id="PS50004"/>
    </source>
</evidence>
<dbReference type="Proteomes" id="UP000320333">
    <property type="component" value="Unassembled WGS sequence"/>
</dbReference>
<comment type="similarity">
    <text evidence="1">Belongs to the sorting nexin family.</text>
</comment>
<dbReference type="SMART" id="SM00313">
    <property type="entry name" value="PXA"/>
    <property type="match status" value="1"/>
</dbReference>
<dbReference type="InterPro" id="IPR036871">
    <property type="entry name" value="PX_dom_sf"/>
</dbReference>
<feature type="compositionally biased region" description="Low complexity" evidence="2">
    <location>
        <begin position="779"/>
        <end position="790"/>
    </location>
</feature>
<dbReference type="GO" id="GO:0035091">
    <property type="term" value="F:phosphatidylinositol binding"/>
    <property type="evidence" value="ECO:0007669"/>
    <property type="project" value="InterPro"/>
</dbReference>
<evidence type="ECO:0000313" key="6">
    <source>
        <dbReference type="Proteomes" id="UP000320333"/>
    </source>
</evidence>
<dbReference type="SUPFAM" id="SSF48097">
    <property type="entry name" value="Regulator of G-protein signaling, RGS"/>
    <property type="match status" value="1"/>
</dbReference>
<name>A0A507FC49_9FUNG</name>
<dbReference type="Gene3D" id="3.30.1520.10">
    <property type="entry name" value="Phox-like domain"/>
    <property type="match status" value="1"/>
</dbReference>
<evidence type="ECO:0008006" key="7">
    <source>
        <dbReference type="Google" id="ProtNLM"/>
    </source>
</evidence>